<organism evidence="8 9">
    <name type="scientific">Solidesulfovibrio magneticus (strain ATCC 700980 / DSM 13731 / RS-1)</name>
    <name type="common">Desulfovibrio magneticus</name>
    <dbReference type="NCBI Taxonomy" id="573370"/>
    <lineage>
        <taxon>Bacteria</taxon>
        <taxon>Pseudomonadati</taxon>
        <taxon>Thermodesulfobacteriota</taxon>
        <taxon>Desulfovibrionia</taxon>
        <taxon>Desulfovibrionales</taxon>
        <taxon>Desulfovibrionaceae</taxon>
        <taxon>Solidesulfovibrio</taxon>
    </lineage>
</organism>
<dbReference type="Proteomes" id="UP000009071">
    <property type="component" value="Chromosome"/>
</dbReference>
<dbReference type="Gene3D" id="3.30.70.3270">
    <property type="match status" value="1"/>
</dbReference>
<dbReference type="eggNOG" id="COG1143">
    <property type="taxonomic scope" value="Bacteria"/>
</dbReference>
<dbReference type="InterPro" id="IPR017900">
    <property type="entry name" value="4Fe4S_Fe_S_CS"/>
</dbReference>
<dbReference type="PANTHER" id="PTHR10849">
    <property type="entry name" value="NADH DEHYDROGENASE UBIQUINONE IRON-SULFUR PROTEIN 8, MITOCHONDRIAL"/>
    <property type="match status" value="1"/>
</dbReference>
<dbReference type="RefSeq" id="WP_012750389.1">
    <property type="nucleotide sequence ID" value="NC_012796.1"/>
</dbReference>
<dbReference type="STRING" id="573370.DMR_08230"/>
<evidence type="ECO:0000259" key="7">
    <source>
        <dbReference type="PROSITE" id="PS51379"/>
    </source>
</evidence>
<keyword evidence="2" id="KW-0479">Metal-binding</keyword>
<keyword evidence="9" id="KW-1185">Reference proteome</keyword>
<reference evidence="8 9" key="1">
    <citation type="journal article" date="2009" name="Genome Res.">
        <title>Whole genome sequence of Desulfovibrio magneticus strain RS-1 revealed common gene clusters in magnetotactic bacteria.</title>
        <authorList>
            <person name="Nakazawa H."/>
            <person name="Arakaki A."/>
            <person name="Narita-Yamada S."/>
            <person name="Yashiro I."/>
            <person name="Jinno K."/>
            <person name="Aoki N."/>
            <person name="Tsuruyama A."/>
            <person name="Okamura Y."/>
            <person name="Tanikawa S."/>
            <person name="Fujita N."/>
            <person name="Takeyama H."/>
            <person name="Matsunaga T."/>
        </authorList>
    </citation>
    <scope>NUCLEOTIDE SEQUENCE [LARGE SCALE GENOMIC DNA]</scope>
    <source>
        <strain evidence="9">ATCC 700980 / DSM 13731 / RS-1</strain>
    </source>
</reference>
<feature type="domain" description="4Fe-4S ferredoxin-type" evidence="7">
    <location>
        <begin position="124"/>
        <end position="153"/>
    </location>
</feature>
<dbReference type="Pfam" id="PF12800">
    <property type="entry name" value="Fer4_4"/>
    <property type="match status" value="1"/>
</dbReference>
<dbReference type="GO" id="GO:0051539">
    <property type="term" value="F:4 iron, 4 sulfur cluster binding"/>
    <property type="evidence" value="ECO:0007669"/>
    <property type="project" value="UniProtKB-KW"/>
</dbReference>
<dbReference type="SUPFAM" id="SSF54862">
    <property type="entry name" value="4Fe-4S ferredoxins"/>
    <property type="match status" value="1"/>
</dbReference>
<proteinExistence type="predicted"/>
<evidence type="ECO:0000256" key="2">
    <source>
        <dbReference type="ARBA" id="ARBA00022723"/>
    </source>
</evidence>
<protein>
    <submittedName>
        <fullName evidence="8">Iron-sulfur binding protein</fullName>
    </submittedName>
</protein>
<accession>C4XJV9</accession>
<keyword evidence="3" id="KW-0677">Repeat</keyword>
<evidence type="ECO:0000256" key="6">
    <source>
        <dbReference type="SAM" id="MobiDB-lite"/>
    </source>
</evidence>
<dbReference type="KEGG" id="dma:DMR_08230"/>
<feature type="compositionally biased region" description="Low complexity" evidence="6">
    <location>
        <begin position="179"/>
        <end position="193"/>
    </location>
</feature>
<dbReference type="PROSITE" id="PS51379">
    <property type="entry name" value="4FE4S_FER_2"/>
    <property type="match status" value="2"/>
</dbReference>
<dbReference type="InterPro" id="IPR017896">
    <property type="entry name" value="4Fe4S_Fe-S-bd"/>
</dbReference>
<feature type="region of interest" description="Disordered" evidence="6">
    <location>
        <begin position="179"/>
        <end position="199"/>
    </location>
</feature>
<keyword evidence="1" id="KW-0004">4Fe-4S</keyword>
<evidence type="ECO:0000256" key="1">
    <source>
        <dbReference type="ARBA" id="ARBA00022485"/>
    </source>
</evidence>
<evidence type="ECO:0000313" key="9">
    <source>
        <dbReference type="Proteomes" id="UP000009071"/>
    </source>
</evidence>
<evidence type="ECO:0000313" key="8">
    <source>
        <dbReference type="EMBL" id="BAH74314.1"/>
    </source>
</evidence>
<dbReference type="AlphaFoldDB" id="C4XJV9"/>
<sequence>MSLTDLVREAATGLKSLFVGLGITGRAFAKPAVTVIYPKQEVTNLDTYRGHIELVGREDNPAMPRCIACGACTRACPSQCLSVGCPVGAGSGGGDAEALELAGELIPVGTAMAPAPQKGCKVPGVFIYDYSLCSLCGQCVRACPVDSLRFSQHVYYVGRSRADFRLDLMARLARQAAEAPAPAPEAARPADAIPMEEHP</sequence>
<evidence type="ECO:0000256" key="4">
    <source>
        <dbReference type="ARBA" id="ARBA00023004"/>
    </source>
</evidence>
<dbReference type="OrthoDB" id="9808559at2"/>
<dbReference type="EMBL" id="AP010904">
    <property type="protein sequence ID" value="BAH74314.1"/>
    <property type="molecule type" value="Genomic_DNA"/>
</dbReference>
<gene>
    <name evidence="8" type="ordered locus">DMR_08230</name>
</gene>
<evidence type="ECO:0000256" key="3">
    <source>
        <dbReference type="ARBA" id="ARBA00022737"/>
    </source>
</evidence>
<evidence type="ECO:0000256" key="5">
    <source>
        <dbReference type="ARBA" id="ARBA00023014"/>
    </source>
</evidence>
<dbReference type="GO" id="GO:0016651">
    <property type="term" value="F:oxidoreductase activity, acting on NAD(P)H"/>
    <property type="evidence" value="ECO:0007669"/>
    <property type="project" value="InterPro"/>
</dbReference>
<dbReference type="GO" id="GO:0016020">
    <property type="term" value="C:membrane"/>
    <property type="evidence" value="ECO:0007669"/>
    <property type="project" value="InterPro"/>
</dbReference>
<dbReference type="InterPro" id="IPR010226">
    <property type="entry name" value="NADH_quinone_OxRdtase_chainI"/>
</dbReference>
<dbReference type="Pfam" id="PF00037">
    <property type="entry name" value="Fer4"/>
    <property type="match status" value="1"/>
</dbReference>
<dbReference type="GO" id="GO:0046872">
    <property type="term" value="F:metal ion binding"/>
    <property type="evidence" value="ECO:0007669"/>
    <property type="project" value="UniProtKB-KW"/>
</dbReference>
<dbReference type="HOGENOM" id="CLU_067218_4_3_7"/>
<keyword evidence="4" id="KW-0408">Iron</keyword>
<name>C4XJV9_SOLM1</name>
<feature type="domain" description="4Fe-4S ferredoxin-type" evidence="7">
    <location>
        <begin position="55"/>
        <end position="86"/>
    </location>
</feature>
<dbReference type="PROSITE" id="PS00198">
    <property type="entry name" value="4FE4S_FER_1"/>
    <property type="match status" value="2"/>
</dbReference>
<keyword evidence="5" id="KW-0411">Iron-sulfur</keyword>